<name>A0A0H5QXF7_9EUKA</name>
<dbReference type="EMBL" id="HACM01005849">
    <property type="protein sequence ID" value="CRZ06291.1"/>
    <property type="molecule type" value="Transcribed_RNA"/>
</dbReference>
<organism evidence="2">
    <name type="scientific">Spongospora subterranea</name>
    <dbReference type="NCBI Taxonomy" id="70186"/>
    <lineage>
        <taxon>Eukaryota</taxon>
        <taxon>Sar</taxon>
        <taxon>Rhizaria</taxon>
        <taxon>Endomyxa</taxon>
        <taxon>Phytomyxea</taxon>
        <taxon>Plasmodiophorida</taxon>
        <taxon>Plasmodiophoridae</taxon>
        <taxon>Spongospora</taxon>
    </lineage>
</organism>
<feature type="region of interest" description="Disordered" evidence="1">
    <location>
        <begin position="49"/>
        <end position="101"/>
    </location>
</feature>
<accession>A0A0H5QXF7</accession>
<evidence type="ECO:0000313" key="2">
    <source>
        <dbReference type="EMBL" id="CRZ06291.1"/>
    </source>
</evidence>
<feature type="compositionally biased region" description="Polar residues" evidence="1">
    <location>
        <begin position="89"/>
        <end position="98"/>
    </location>
</feature>
<sequence>MLRITSRLHRLINPSVRFSIFPLHWAYTPDNSYNDELLYDYETPTDDVVQDRWSNETRAERLDPTSDDDGDASASRHQSNNEGMVASHGRQTSTTTSDGLRIARKRRLDGDQPCADFRKLIRKVILKFGEAREQYLRCYRDSNAAGVSRSSINMMEQPCWRIFASAI</sequence>
<dbReference type="AlphaFoldDB" id="A0A0H5QXF7"/>
<feature type="compositionally biased region" description="Basic and acidic residues" evidence="1">
    <location>
        <begin position="49"/>
        <end position="64"/>
    </location>
</feature>
<reference evidence="2" key="1">
    <citation type="submission" date="2015-04" db="EMBL/GenBank/DDBJ databases">
        <title>The genome sequence of the plant pathogenic Rhizarian Plasmodiophora brassicae reveals insights in its biotrophic life cycle and the origin of chitin synthesis.</title>
        <authorList>
            <person name="Schwelm A."/>
            <person name="Fogelqvist J."/>
            <person name="Knaust A."/>
            <person name="Julke S."/>
            <person name="Lilja T."/>
            <person name="Dhandapani V."/>
            <person name="Bonilla-Rosso G."/>
            <person name="Karlsson M."/>
            <person name="Shevchenko A."/>
            <person name="Choi S.R."/>
            <person name="Kim H.G."/>
            <person name="Park J.Y."/>
            <person name="Lim Y.P."/>
            <person name="Ludwig-Muller J."/>
            <person name="Dixelius C."/>
        </authorList>
    </citation>
    <scope>NUCLEOTIDE SEQUENCE</scope>
    <source>
        <tissue evidence="2">Potato root galls</tissue>
    </source>
</reference>
<evidence type="ECO:0000256" key="1">
    <source>
        <dbReference type="SAM" id="MobiDB-lite"/>
    </source>
</evidence>
<proteinExistence type="predicted"/>
<protein>
    <submittedName>
        <fullName evidence="2">Uncharacterized protein</fullName>
    </submittedName>
</protein>